<dbReference type="Pfam" id="PF08757">
    <property type="entry name" value="CotH"/>
    <property type="match status" value="1"/>
</dbReference>
<dbReference type="InterPro" id="IPR009034">
    <property type="entry name" value="Dockerin_dom_fun_sf"/>
</dbReference>
<sequence length="651" mass="75015">MKVLQFLTILCLVCWVSASNVFIGEGKRAKLFELTDDELPIFKVTIPENEFNQIKNEADVGGPEILKLLMDFVNNLKFDEHHQPIIDVTDPKVREILVIINKLGIPQKAADVLATGPKFSNEGYKTKNATLVVEIDGKEKSFKKVTLSLAGNVSRIYSKRGFNIKIRNNKNLYGRSHIRMRPDASEATFLRSKLSCDILNRLGLTSLSSNYAKLYINDEYMGLYNMMDSFKLSWAEYAYDDENTTGLIQCPDSSSFLTVESSSEICKNENEEVTDNSEWVQFLTALDNAQSIEEIEKFFDVDHFLKLMAYEYLFGAWDNFLVTGHNYYLYKQQNGKWKFLLYDFDNSFGHDIDTAFKNVIFNKNTPLGTKNYPELSFTEWAKPSHIVDVLILKDPTRFNSIIKEVVADVFNPATLYPYIDQLKEKIRPYVELDKTPDENGHLPGRINPKASEYTLDEWDANSEFTTINSKLGYFSYGLKYWILAKYRYVCKNYDLDCDATYLDESFTYEINEEIEYKNNEQNTPVTTEVPQSTEVPQPTEVPQQTETPAPQQQQYKCISEVLGYPCCPPEITEVYVTDINGDWAYDYEKQVWCGLTPYKASTNPETEECWSESLNYPCCDNCVVYEVDDNGKWGYDFQTQTWCGSPSYCQN</sequence>
<accession>A0A1Y2D921</accession>
<dbReference type="STRING" id="1754190.A0A1Y2D921"/>
<evidence type="ECO:0000256" key="5">
    <source>
        <dbReference type="SAM" id="SignalP"/>
    </source>
</evidence>
<evidence type="ECO:0000313" key="8">
    <source>
        <dbReference type="Proteomes" id="UP000193920"/>
    </source>
</evidence>
<keyword evidence="3" id="KW-0378">Hydrolase</keyword>
<dbReference type="Gene3D" id="3.90.1220.10">
    <property type="entry name" value="Cellulose docking domain, dockering"/>
    <property type="match status" value="2"/>
</dbReference>
<keyword evidence="1 5" id="KW-0732">Signal</keyword>
<evidence type="ECO:0000313" key="7">
    <source>
        <dbReference type="EMBL" id="ORY55759.1"/>
    </source>
</evidence>
<evidence type="ECO:0000259" key="6">
    <source>
        <dbReference type="PROSITE" id="PS51763"/>
    </source>
</evidence>
<protein>
    <submittedName>
        <fullName evidence="7">Coth-domain-containing protein</fullName>
    </submittedName>
</protein>
<name>A0A1Y2D921_9FUNG</name>
<organism evidence="7 8">
    <name type="scientific">Neocallimastix californiae</name>
    <dbReference type="NCBI Taxonomy" id="1754190"/>
    <lineage>
        <taxon>Eukaryota</taxon>
        <taxon>Fungi</taxon>
        <taxon>Fungi incertae sedis</taxon>
        <taxon>Chytridiomycota</taxon>
        <taxon>Chytridiomycota incertae sedis</taxon>
        <taxon>Neocallimastigomycetes</taxon>
        <taxon>Neocallimastigales</taxon>
        <taxon>Neocallimastigaceae</taxon>
        <taxon>Neocallimastix</taxon>
    </lineage>
</organism>
<dbReference type="Pfam" id="PF02013">
    <property type="entry name" value="CBM_10"/>
    <property type="match status" value="2"/>
</dbReference>
<evidence type="ECO:0000256" key="1">
    <source>
        <dbReference type="ARBA" id="ARBA00022729"/>
    </source>
</evidence>
<dbReference type="PROSITE" id="PS51763">
    <property type="entry name" value="CBM10"/>
    <property type="match status" value="2"/>
</dbReference>
<dbReference type="InterPro" id="IPR014867">
    <property type="entry name" value="Spore_coat_CotH_CotH2/3/7"/>
</dbReference>
<dbReference type="EMBL" id="MCOG01000076">
    <property type="protein sequence ID" value="ORY55759.1"/>
    <property type="molecule type" value="Genomic_DNA"/>
</dbReference>
<feature type="compositionally biased region" description="Polar residues" evidence="4">
    <location>
        <begin position="523"/>
        <end position="532"/>
    </location>
</feature>
<comment type="caution">
    <text evidence="7">The sequence shown here is derived from an EMBL/GenBank/DDBJ whole genome shotgun (WGS) entry which is preliminary data.</text>
</comment>
<dbReference type="GO" id="GO:0016787">
    <property type="term" value="F:hydrolase activity"/>
    <property type="evidence" value="ECO:0007669"/>
    <property type="project" value="UniProtKB-KW"/>
</dbReference>
<reference evidence="7 8" key="1">
    <citation type="submission" date="2016-08" db="EMBL/GenBank/DDBJ databases">
        <title>A Parts List for Fungal Cellulosomes Revealed by Comparative Genomics.</title>
        <authorList>
            <consortium name="DOE Joint Genome Institute"/>
            <person name="Haitjema C.H."/>
            <person name="Gilmore S.P."/>
            <person name="Henske J.K."/>
            <person name="Solomon K.V."/>
            <person name="De Groot R."/>
            <person name="Kuo A."/>
            <person name="Mondo S.J."/>
            <person name="Salamov A.A."/>
            <person name="Labutti K."/>
            <person name="Zhao Z."/>
            <person name="Chiniquy J."/>
            <person name="Barry K."/>
            <person name="Brewer H.M."/>
            <person name="Purvine S.O."/>
            <person name="Wright A.T."/>
            <person name="Boxma B."/>
            <person name="Van Alen T."/>
            <person name="Hackstein J.H."/>
            <person name="Baker S.E."/>
            <person name="Grigoriev I.V."/>
            <person name="O'Malley M.A."/>
        </authorList>
    </citation>
    <scope>NUCLEOTIDE SEQUENCE [LARGE SCALE GENOMIC DNA]</scope>
    <source>
        <strain evidence="7 8">G1</strain>
    </source>
</reference>
<dbReference type="AlphaFoldDB" id="A0A1Y2D921"/>
<dbReference type="InterPro" id="IPR002883">
    <property type="entry name" value="CBM10/Dockerin_dom"/>
</dbReference>
<gene>
    <name evidence="7" type="ORF">LY90DRAFT_455299</name>
</gene>
<feature type="compositionally biased region" description="Low complexity" evidence="4">
    <location>
        <begin position="533"/>
        <end position="549"/>
    </location>
</feature>
<feature type="domain" description="CBM10" evidence="6">
    <location>
        <begin position="556"/>
        <end position="596"/>
    </location>
</feature>
<dbReference type="OrthoDB" id="10267127at2759"/>
<dbReference type="SUPFAM" id="SSF64571">
    <property type="entry name" value="Cellulose docking domain, dockering"/>
    <property type="match status" value="2"/>
</dbReference>
<evidence type="ECO:0000256" key="4">
    <source>
        <dbReference type="SAM" id="MobiDB-lite"/>
    </source>
</evidence>
<feature type="domain" description="CBM10" evidence="6">
    <location>
        <begin position="608"/>
        <end position="646"/>
    </location>
</feature>
<evidence type="ECO:0000256" key="2">
    <source>
        <dbReference type="ARBA" id="ARBA00022737"/>
    </source>
</evidence>
<evidence type="ECO:0000256" key="3">
    <source>
        <dbReference type="ARBA" id="ARBA00022801"/>
    </source>
</evidence>
<proteinExistence type="predicted"/>
<dbReference type="PANTHER" id="PTHR40050:SF1">
    <property type="entry name" value="INNER SPORE COAT PROTEIN H"/>
    <property type="match status" value="1"/>
</dbReference>
<keyword evidence="2" id="KW-0677">Repeat</keyword>
<dbReference type="PANTHER" id="PTHR40050">
    <property type="entry name" value="INNER SPORE COAT PROTEIN H"/>
    <property type="match status" value="1"/>
</dbReference>
<feature type="signal peptide" evidence="5">
    <location>
        <begin position="1"/>
        <end position="18"/>
    </location>
</feature>
<keyword evidence="8" id="KW-1185">Reference proteome</keyword>
<feature type="region of interest" description="Disordered" evidence="4">
    <location>
        <begin position="517"/>
        <end position="549"/>
    </location>
</feature>
<feature type="chain" id="PRO_5012666186" evidence="5">
    <location>
        <begin position="19"/>
        <end position="651"/>
    </location>
</feature>
<dbReference type="Proteomes" id="UP000193920">
    <property type="component" value="Unassembled WGS sequence"/>
</dbReference>